<evidence type="ECO:0000259" key="3">
    <source>
        <dbReference type="Pfam" id="PF13359"/>
    </source>
</evidence>
<dbReference type="EMBL" id="KN832569">
    <property type="protein sequence ID" value="KII84777.1"/>
    <property type="molecule type" value="Genomic_DNA"/>
</dbReference>
<dbReference type="OrthoDB" id="78198at2759"/>
<evidence type="ECO:0000313" key="5">
    <source>
        <dbReference type="Proteomes" id="UP000053263"/>
    </source>
</evidence>
<dbReference type="Proteomes" id="UP000053263">
    <property type="component" value="Unassembled WGS sequence"/>
</dbReference>
<name>A0A0C9SRL3_PLICR</name>
<dbReference type="Pfam" id="PF13359">
    <property type="entry name" value="DDE_Tnp_4"/>
    <property type="match status" value="1"/>
</dbReference>
<dbReference type="PANTHER" id="PTHR48471">
    <property type="entry name" value="DDE TNP4 DOMAIN-CONTAINING PROTEIN"/>
    <property type="match status" value="1"/>
</dbReference>
<keyword evidence="2" id="KW-0479">Metal-binding</keyword>
<evidence type="ECO:0000256" key="2">
    <source>
        <dbReference type="ARBA" id="ARBA00022723"/>
    </source>
</evidence>
<dbReference type="PANTHER" id="PTHR48471:SF1">
    <property type="entry name" value="DDE TNP4 DOMAIN-CONTAINING PROTEIN"/>
    <property type="match status" value="1"/>
</dbReference>
<evidence type="ECO:0000313" key="4">
    <source>
        <dbReference type="EMBL" id="KII84777.1"/>
    </source>
</evidence>
<dbReference type="HOGENOM" id="CLU_048932_1_2_1"/>
<organism evidence="4 5">
    <name type="scientific">Plicaturopsis crispa FD-325 SS-3</name>
    <dbReference type="NCBI Taxonomy" id="944288"/>
    <lineage>
        <taxon>Eukaryota</taxon>
        <taxon>Fungi</taxon>
        <taxon>Dikarya</taxon>
        <taxon>Basidiomycota</taxon>
        <taxon>Agaricomycotina</taxon>
        <taxon>Agaricomycetes</taxon>
        <taxon>Agaricomycetidae</taxon>
        <taxon>Amylocorticiales</taxon>
        <taxon>Amylocorticiaceae</taxon>
        <taxon>Plicatura</taxon>
        <taxon>Plicaturopsis crispa</taxon>
    </lineage>
</organism>
<comment type="cofactor">
    <cofactor evidence="1">
        <name>a divalent metal cation</name>
        <dbReference type="ChEBI" id="CHEBI:60240"/>
    </cofactor>
</comment>
<dbReference type="InterPro" id="IPR027806">
    <property type="entry name" value="HARBI1_dom"/>
</dbReference>
<protein>
    <recommendedName>
        <fullName evidence="3">DDE Tnp4 domain-containing protein</fullName>
    </recommendedName>
</protein>
<accession>A0A0C9SRL3</accession>
<reference evidence="4 5" key="1">
    <citation type="submission" date="2014-06" db="EMBL/GenBank/DDBJ databases">
        <title>Evolutionary Origins and Diversification of the Mycorrhizal Mutualists.</title>
        <authorList>
            <consortium name="DOE Joint Genome Institute"/>
            <consortium name="Mycorrhizal Genomics Consortium"/>
            <person name="Kohler A."/>
            <person name="Kuo A."/>
            <person name="Nagy L.G."/>
            <person name="Floudas D."/>
            <person name="Copeland A."/>
            <person name="Barry K.W."/>
            <person name="Cichocki N."/>
            <person name="Veneault-Fourrey C."/>
            <person name="LaButti K."/>
            <person name="Lindquist E.A."/>
            <person name="Lipzen A."/>
            <person name="Lundell T."/>
            <person name="Morin E."/>
            <person name="Murat C."/>
            <person name="Riley R."/>
            <person name="Ohm R."/>
            <person name="Sun H."/>
            <person name="Tunlid A."/>
            <person name="Henrissat B."/>
            <person name="Grigoriev I.V."/>
            <person name="Hibbett D.S."/>
            <person name="Martin F."/>
        </authorList>
    </citation>
    <scope>NUCLEOTIDE SEQUENCE [LARGE SCALE GENOMIC DNA]</scope>
    <source>
        <strain evidence="4 5">FD-325 SS-3</strain>
    </source>
</reference>
<feature type="domain" description="DDE Tnp4" evidence="3">
    <location>
        <begin position="198"/>
        <end position="337"/>
    </location>
</feature>
<keyword evidence="5" id="KW-1185">Reference proteome</keyword>
<gene>
    <name evidence="4" type="ORF">PLICRDRAFT_57297</name>
</gene>
<dbReference type="AlphaFoldDB" id="A0A0C9SRL3"/>
<evidence type="ECO:0000256" key="1">
    <source>
        <dbReference type="ARBA" id="ARBA00001968"/>
    </source>
</evidence>
<dbReference type="GO" id="GO:0046872">
    <property type="term" value="F:metal ion binding"/>
    <property type="evidence" value="ECO:0007669"/>
    <property type="project" value="UniProtKB-KW"/>
</dbReference>
<proteinExistence type="predicted"/>
<sequence length="410" mass="46697">MRAALAVVLLLGTEDVRLERAARRNPSRLYLRRPQLLPNPRILSAWQRLYESQDDRAFITTMGFDVDTFQLLLDSGFEEKWNATPIPRSDVAASGQPRLGARSLDASGALGLVLHWLNSAMLEHSLQLIFALIPTTVSRYLDFARRILLETVRAMPEGAVGFPKTLEEYEENSALIVERHPLLEGAFGSIDGLGLLAQEAVDPEMENATYNGWKSGHYFNNILAFSPQGIIIAAVLNSPGSWHDAHVARPVFETLRRFTPEGYYLVADTAFPRGTASIAGKIKAPLKGGQRITADPTEQQRIMRYQRQLLSYRQTAEWGMRMFQGSWGRLRVPLDVNDEGGRKELLELCVRSSNVRTRCVGINQIRNVYMPRWQESEDERLWTDLRNMMFKDIRRTERVSRYHLVIEEDP</sequence>